<proteinExistence type="predicted"/>
<feature type="compositionally biased region" description="Polar residues" evidence="2">
    <location>
        <begin position="182"/>
        <end position="194"/>
    </location>
</feature>
<feature type="region of interest" description="Disordered" evidence="2">
    <location>
        <begin position="524"/>
        <end position="562"/>
    </location>
</feature>
<dbReference type="PANTHER" id="PTHR31680">
    <property type="entry name" value="LONGIFOLIA PROTEIN"/>
    <property type="match status" value="1"/>
</dbReference>
<feature type="compositionally biased region" description="Basic and acidic residues" evidence="2">
    <location>
        <begin position="552"/>
        <end position="562"/>
    </location>
</feature>
<sequence>MCAKVVPSFTDENRDLRKQIGCMNGIFQLFDRHHFPSRRHISSQNHKRLLPGAHHNMDPRHATETANERDLEEAQKESRVSFESSRASCSSSSCSSMLSSSDYNKMTQPEAITFIPKIIRETSHQTTAMKERNTSFATGQQSIDLWDVVKDSMYRETRGLSISSKAKDERRGSVLKHIDSPRPSQQYKSGQSRVAVSDKSIQDLGKLQEVTEKYKDERLALPRFSYDGRESQDTLNSTIQRKELPRLSLDSRASTVKSSALQSRSNFLLQDLQIGNENSSQVLPSNQEPGSNKRSSNVVAKLMGLEAFSDVISTNESRIIKIKSCADIDSVSRSPKPAGIGKHTQDSCSPRVLQKDPASPHLGNANSIIKLTSHSRFPPEPAPWRRPDTSQGSRKQALKSRKSSAMTPNMSSVYGEIEKRITELEILKSEKDLMALKHMLEAMEKTRQTLENRKGELAESASQTSRYSVNILSDPDFRLFTQQDQRSNHQVPTMKGTVPPTTSIMIMKPAKVFDKIKISSSSVPAPVTSHLQKLRTRDSTNNQESSVHKHPGKDFMSRNNLKDPSWHIRSTYKNINRRISEVQQTSKAPQCIKIQSSATCGRSSGMASPRLKQNKKGIYRQSHPTTPPSDSGTIKKKCSKQVVASGSNRKLHMRSTSLQHGCDQLSEHSGDTRCSSHQSDTASVTSESNTSLISQMETEVISLAHSIEMNAKQNHEPIHRNSAARLREDTITAELATTILEQPSPVSVLDAAFCRDDSPSPVKKISTAFRDGESPNFDEAEWHVESLPDHKGFHGHRHRKLDMIEDLVHKLRLLNPTPHEDTRDLNKFMYESPNPDLQYITKILLASGLLRDVIPVPTVNQHHSSYHLINPDLFDVLEQTEQNTKLENKELADENARLKFNQKIHRKFVFDTVNEILVHKFASQGLFTLGRKKLNQDELPREIHLELNHLQRKQYCSQDDKNDGFVKILKEDMMHQSADWEEYTCEIPAFALDIERLIFKDLINEVVLGEAIRRA</sequence>
<feature type="compositionally biased region" description="Basic and acidic residues" evidence="2">
    <location>
        <begin position="55"/>
        <end position="80"/>
    </location>
</feature>
<dbReference type="InterPro" id="IPR033334">
    <property type="entry name" value="LNG1/2"/>
</dbReference>
<dbReference type="GO" id="GO:0051513">
    <property type="term" value="P:regulation of monopolar cell growth"/>
    <property type="evidence" value="ECO:0007669"/>
    <property type="project" value="InterPro"/>
</dbReference>
<feature type="compositionally biased region" description="Polar residues" evidence="2">
    <location>
        <begin position="672"/>
        <end position="691"/>
    </location>
</feature>
<evidence type="ECO:0000256" key="1">
    <source>
        <dbReference type="SAM" id="Coils"/>
    </source>
</evidence>
<feature type="compositionally biased region" description="Polar residues" evidence="2">
    <location>
        <begin position="597"/>
        <end position="606"/>
    </location>
</feature>
<dbReference type="OrthoDB" id="769613at2759"/>
<feature type="region of interest" description="Disordered" evidence="2">
    <location>
        <begin position="162"/>
        <end position="200"/>
    </location>
</feature>
<keyword evidence="1" id="KW-0175">Coiled coil</keyword>
<comment type="caution">
    <text evidence="4">The sequence shown here is derived from an EMBL/GenBank/DDBJ whole genome shotgun (WGS) entry which is preliminary data.</text>
</comment>
<organism evidence="4 5">
    <name type="scientific">Olea europaea subsp. europaea</name>
    <dbReference type="NCBI Taxonomy" id="158383"/>
    <lineage>
        <taxon>Eukaryota</taxon>
        <taxon>Viridiplantae</taxon>
        <taxon>Streptophyta</taxon>
        <taxon>Embryophyta</taxon>
        <taxon>Tracheophyta</taxon>
        <taxon>Spermatophyta</taxon>
        <taxon>Magnoliopsida</taxon>
        <taxon>eudicotyledons</taxon>
        <taxon>Gunneridae</taxon>
        <taxon>Pentapetalae</taxon>
        <taxon>asterids</taxon>
        <taxon>lamiids</taxon>
        <taxon>Lamiales</taxon>
        <taxon>Oleaceae</taxon>
        <taxon>Oleeae</taxon>
        <taxon>Olea</taxon>
    </lineage>
</organism>
<feature type="compositionally biased region" description="Basic and acidic residues" evidence="2">
    <location>
        <begin position="165"/>
        <end position="180"/>
    </location>
</feature>
<dbReference type="InterPro" id="IPR025486">
    <property type="entry name" value="DUF4378"/>
</dbReference>
<evidence type="ECO:0000313" key="5">
    <source>
        <dbReference type="Proteomes" id="UP000594638"/>
    </source>
</evidence>
<dbReference type="EMBL" id="CACTIH010005515">
    <property type="protein sequence ID" value="CAA2996066.1"/>
    <property type="molecule type" value="Genomic_DNA"/>
</dbReference>
<feature type="compositionally biased region" description="Polar residues" evidence="2">
    <location>
        <begin position="622"/>
        <end position="632"/>
    </location>
</feature>
<feature type="region of interest" description="Disordered" evidence="2">
    <location>
        <begin position="330"/>
        <end position="408"/>
    </location>
</feature>
<dbReference type="AlphaFoldDB" id="A0A8S0SY28"/>
<feature type="region of interest" description="Disordered" evidence="2">
    <location>
        <begin position="662"/>
        <end position="691"/>
    </location>
</feature>
<dbReference type="PANTHER" id="PTHR31680:SF20">
    <property type="entry name" value="PROTEIN LONGIFOLIA 2-LIKE"/>
    <property type="match status" value="1"/>
</dbReference>
<keyword evidence="5" id="KW-1185">Reference proteome</keyword>
<feature type="region of interest" description="Disordered" evidence="2">
    <location>
        <begin position="597"/>
        <end position="636"/>
    </location>
</feature>
<evidence type="ECO:0000313" key="4">
    <source>
        <dbReference type="EMBL" id="CAA2996066.1"/>
    </source>
</evidence>
<evidence type="ECO:0000256" key="2">
    <source>
        <dbReference type="SAM" id="MobiDB-lite"/>
    </source>
</evidence>
<feature type="coiled-coil region" evidence="1">
    <location>
        <begin position="426"/>
        <end position="460"/>
    </location>
</feature>
<feature type="compositionally biased region" description="Low complexity" evidence="2">
    <location>
        <begin position="81"/>
        <end position="101"/>
    </location>
</feature>
<feature type="region of interest" description="Disordered" evidence="2">
    <location>
        <begin position="49"/>
        <end position="102"/>
    </location>
</feature>
<feature type="compositionally biased region" description="Polar residues" evidence="2">
    <location>
        <begin position="364"/>
        <end position="375"/>
    </location>
</feature>
<protein>
    <recommendedName>
        <fullName evidence="3">DUF4378 domain-containing protein</fullName>
    </recommendedName>
</protein>
<dbReference type="Gramene" id="OE9A087860T3">
    <property type="protein sequence ID" value="OE9A087860C3"/>
    <property type="gene ID" value="OE9A087860"/>
</dbReference>
<evidence type="ECO:0000259" key="3">
    <source>
        <dbReference type="Pfam" id="PF14309"/>
    </source>
</evidence>
<feature type="domain" description="DUF4378" evidence="3">
    <location>
        <begin position="836"/>
        <end position="1005"/>
    </location>
</feature>
<dbReference type="Pfam" id="PF14309">
    <property type="entry name" value="DUF4378"/>
    <property type="match status" value="1"/>
</dbReference>
<dbReference type="Proteomes" id="UP000594638">
    <property type="component" value="Unassembled WGS sequence"/>
</dbReference>
<name>A0A8S0SY28_OLEEU</name>
<gene>
    <name evidence="4" type="ORF">OLEA9_A087860</name>
</gene>
<reference evidence="4 5" key="1">
    <citation type="submission" date="2019-12" db="EMBL/GenBank/DDBJ databases">
        <authorList>
            <person name="Alioto T."/>
            <person name="Alioto T."/>
            <person name="Gomez Garrido J."/>
        </authorList>
    </citation>
    <scope>NUCLEOTIDE SEQUENCE [LARGE SCALE GENOMIC DNA]</scope>
</reference>
<accession>A0A8S0SY28</accession>